<dbReference type="Pfam" id="PF00168">
    <property type="entry name" value="C2"/>
    <property type="match status" value="1"/>
</dbReference>
<evidence type="ECO:0000313" key="5">
    <source>
        <dbReference type="EMBL" id="CAL4763984.1"/>
    </source>
</evidence>
<dbReference type="CDD" id="cd00030">
    <property type="entry name" value="C2"/>
    <property type="match status" value="1"/>
</dbReference>
<reference evidence="4" key="2">
    <citation type="submission" date="2024-04" db="EMBL/GenBank/DDBJ databases">
        <authorList>
            <person name="Chen Y."/>
            <person name="Shah S."/>
            <person name="Dougan E. K."/>
            <person name="Thang M."/>
            <person name="Chan C."/>
        </authorList>
    </citation>
    <scope>NUCLEOTIDE SEQUENCE [LARGE SCALE GENOMIC DNA]</scope>
</reference>
<dbReference type="InterPro" id="IPR000008">
    <property type="entry name" value="C2_dom"/>
</dbReference>
<name>A0A9P1FJW1_9DINO</name>
<evidence type="ECO:0000313" key="3">
    <source>
        <dbReference type="EMBL" id="CAI3976672.1"/>
    </source>
</evidence>
<feature type="region of interest" description="Disordered" evidence="1">
    <location>
        <begin position="149"/>
        <end position="172"/>
    </location>
</feature>
<evidence type="ECO:0000313" key="4">
    <source>
        <dbReference type="EMBL" id="CAL1130047.1"/>
    </source>
</evidence>
<evidence type="ECO:0000256" key="1">
    <source>
        <dbReference type="SAM" id="MobiDB-lite"/>
    </source>
</evidence>
<reference evidence="3" key="1">
    <citation type="submission" date="2022-10" db="EMBL/GenBank/DDBJ databases">
        <authorList>
            <person name="Chen Y."/>
            <person name="Dougan E. K."/>
            <person name="Chan C."/>
            <person name="Rhodes N."/>
            <person name="Thang M."/>
        </authorList>
    </citation>
    <scope>NUCLEOTIDE SEQUENCE</scope>
</reference>
<feature type="non-terminal residue" evidence="3">
    <location>
        <position position="1"/>
    </location>
</feature>
<dbReference type="AlphaFoldDB" id="A0A9P1FJW1"/>
<protein>
    <submittedName>
        <fullName evidence="5">Manganese-dependent ADP-ribose/CDP-alcohol diphosphatase</fullName>
    </submittedName>
</protein>
<dbReference type="EMBL" id="CAMXCT010000288">
    <property type="protein sequence ID" value="CAI3976672.1"/>
    <property type="molecule type" value="Genomic_DNA"/>
</dbReference>
<evidence type="ECO:0000313" key="6">
    <source>
        <dbReference type="Proteomes" id="UP001152797"/>
    </source>
</evidence>
<dbReference type="Proteomes" id="UP001152797">
    <property type="component" value="Unassembled WGS sequence"/>
</dbReference>
<feature type="compositionally biased region" description="Acidic residues" evidence="1">
    <location>
        <begin position="149"/>
        <end position="171"/>
    </location>
</feature>
<dbReference type="InterPro" id="IPR035892">
    <property type="entry name" value="C2_domain_sf"/>
</dbReference>
<dbReference type="SUPFAM" id="SSF49562">
    <property type="entry name" value="C2 domain (Calcium/lipid-binding domain, CaLB)"/>
    <property type="match status" value="1"/>
</dbReference>
<dbReference type="OrthoDB" id="9675250at2759"/>
<feature type="domain" description="C2" evidence="2">
    <location>
        <begin position="318"/>
        <end position="415"/>
    </location>
</feature>
<comment type="caution">
    <text evidence="3">The sequence shown here is derived from an EMBL/GenBank/DDBJ whole genome shotgun (WGS) entry which is preliminary data.</text>
</comment>
<sequence>EVPYPAETGASCSAWDEKNHPDCQGAKPAAWCKKAWCYVDPCECSLVVPPKTSAYLPKGVGNGKPIYFSYAACGADDEYTAGNEEACVNQEVETNCSKLEKCAWDVKQCLGKELVQLCSSAQSWASGFAVVTAAFGWSGREHWARMVAVEDDEDDEDDKDDKDDKEDEEEETRLYDHNMVLRTLADAIFQLQLVCFCASDTDAAGEAFTVFNRAVLWIVQSPEQEDDEVLSKMEEKESVLEFLADFHDRRPKHRARITQLCVRLLEFETWREALASSNPSVAATLHALTGLSAPVRASTAVNLETAAELAASRGCIGALYLRIVSAKALPKDGAAPFVRARLGGASGAGAAAQRTETAAGVAPRWDGTPFVFEVPNPDASITMEVLSSDETGDDLLGSASFKVLEKAPESSKMPKLISLSLSAGGSLDFEILFRAAKSGGYAPRGTQSVVAGLTAALWDLENAKVEDGWIVSGVKGGASGVGGLACPAGHPIDKRKEGMSWRQSFLQGETKLCNFCRSEIQRHETRWRCFHHCDFNVCEKCYREKAAQ</sequence>
<accession>A0A9P1FJW1</accession>
<dbReference type="SMART" id="SM00239">
    <property type="entry name" value="C2"/>
    <property type="match status" value="1"/>
</dbReference>
<proteinExistence type="predicted"/>
<dbReference type="Gene3D" id="2.60.40.150">
    <property type="entry name" value="C2 domain"/>
    <property type="match status" value="1"/>
</dbReference>
<evidence type="ECO:0000259" key="2">
    <source>
        <dbReference type="SMART" id="SM00239"/>
    </source>
</evidence>
<gene>
    <name evidence="3" type="ORF">C1SCF055_LOCUS4875</name>
</gene>
<keyword evidence="6" id="KW-1185">Reference proteome</keyword>
<dbReference type="EMBL" id="CAMXCT020000288">
    <property type="protein sequence ID" value="CAL1130047.1"/>
    <property type="molecule type" value="Genomic_DNA"/>
</dbReference>
<dbReference type="EMBL" id="CAMXCT030000288">
    <property type="protein sequence ID" value="CAL4763984.1"/>
    <property type="molecule type" value="Genomic_DNA"/>
</dbReference>
<organism evidence="3">
    <name type="scientific">Cladocopium goreaui</name>
    <dbReference type="NCBI Taxonomy" id="2562237"/>
    <lineage>
        <taxon>Eukaryota</taxon>
        <taxon>Sar</taxon>
        <taxon>Alveolata</taxon>
        <taxon>Dinophyceae</taxon>
        <taxon>Suessiales</taxon>
        <taxon>Symbiodiniaceae</taxon>
        <taxon>Cladocopium</taxon>
    </lineage>
</organism>